<gene>
    <name evidence="10" type="ORF">ONE63_001747</name>
</gene>
<reference evidence="10" key="1">
    <citation type="submission" date="2022-12" db="EMBL/GenBank/DDBJ databases">
        <title>Chromosome-level genome assembly of the bean flower thrips Megalurothrips usitatus.</title>
        <authorList>
            <person name="Ma L."/>
            <person name="Liu Q."/>
            <person name="Li H."/>
            <person name="Cai W."/>
        </authorList>
    </citation>
    <scope>NUCLEOTIDE SEQUENCE</scope>
    <source>
        <strain evidence="10">Cailab_2022a</strain>
    </source>
</reference>
<organism evidence="10 11">
    <name type="scientific">Megalurothrips usitatus</name>
    <name type="common">bean blossom thrips</name>
    <dbReference type="NCBI Taxonomy" id="439358"/>
    <lineage>
        <taxon>Eukaryota</taxon>
        <taxon>Metazoa</taxon>
        <taxon>Ecdysozoa</taxon>
        <taxon>Arthropoda</taxon>
        <taxon>Hexapoda</taxon>
        <taxon>Insecta</taxon>
        <taxon>Pterygota</taxon>
        <taxon>Neoptera</taxon>
        <taxon>Paraneoptera</taxon>
        <taxon>Thysanoptera</taxon>
        <taxon>Terebrantia</taxon>
        <taxon>Thripoidea</taxon>
        <taxon>Thripidae</taxon>
        <taxon>Megalurothrips</taxon>
    </lineage>
</organism>
<accession>A0AAV7X989</accession>
<evidence type="ECO:0000313" key="11">
    <source>
        <dbReference type="Proteomes" id="UP001075354"/>
    </source>
</evidence>
<dbReference type="SUPFAM" id="SSF48264">
    <property type="entry name" value="Cytochrome P450"/>
    <property type="match status" value="1"/>
</dbReference>
<dbReference type="PRINTS" id="PR00463">
    <property type="entry name" value="EP450I"/>
</dbReference>
<dbReference type="Proteomes" id="UP001075354">
    <property type="component" value="Chromosome 11"/>
</dbReference>
<feature type="signal peptide" evidence="9">
    <location>
        <begin position="1"/>
        <end position="22"/>
    </location>
</feature>
<keyword evidence="3 7" id="KW-0479">Metal-binding</keyword>
<dbReference type="InterPro" id="IPR002401">
    <property type="entry name" value="Cyt_P450_E_grp-I"/>
</dbReference>
<dbReference type="PROSITE" id="PS00086">
    <property type="entry name" value="CYTOCHROME_P450"/>
    <property type="match status" value="1"/>
</dbReference>
<dbReference type="GO" id="GO:0004497">
    <property type="term" value="F:monooxygenase activity"/>
    <property type="evidence" value="ECO:0007669"/>
    <property type="project" value="UniProtKB-KW"/>
</dbReference>
<sequence length="513" mass="57261">MESLFAMSASTSLLLCAALVVAALFLADRARQARASAKAKLLESEYSGDLQPPPGPHAWPVIGNLHLLAGYAVPYQAFGDLARRYGNVFKLSLGTTPCVVVNGLANIKEVLVAKGAQFDGRPNFRRYHELFCGDKENSLAFCDWSSVQKARREMLRAHTFPRAMSARWTQLDGLLGVELDEVRGRLDAAGPGQAVEAKPLLLAACANVFTSYFCSKRFQLNDPAFNDMVRNFDRIFYEVNQGYAADFLPWLLPLHSRHLSTLAGWSHKIRDFMTDEIVQERLDSWERAETAEDYVDELIGHVRGNAEPAITWDTAMFALEDIVGGHSAVGNLLVKVLGYVAAHPEVQDRVHEEAVRAGVVQGKAVTLADRTLMPYTEGVVLESIRLISSPIVPHVANQDASIAGHRVEKDTLIFLNNYELNMSPSLWTKPEEFMPERFVSPEGRLSKPEHFLPFGGGRRSCMGYKMVQYVCFATVANLLNEYRVLPVQGRDYTVPIGNLALPWDSFQFHFERR</sequence>
<dbReference type="GO" id="GO:0016705">
    <property type="term" value="F:oxidoreductase activity, acting on paired donors, with incorporation or reduction of molecular oxygen"/>
    <property type="evidence" value="ECO:0007669"/>
    <property type="project" value="InterPro"/>
</dbReference>
<dbReference type="Pfam" id="PF00067">
    <property type="entry name" value="p450"/>
    <property type="match status" value="1"/>
</dbReference>
<evidence type="ECO:0000256" key="9">
    <source>
        <dbReference type="SAM" id="SignalP"/>
    </source>
</evidence>
<evidence type="ECO:0000256" key="2">
    <source>
        <dbReference type="ARBA" id="ARBA00010617"/>
    </source>
</evidence>
<evidence type="ECO:0000256" key="8">
    <source>
        <dbReference type="RuleBase" id="RU000461"/>
    </source>
</evidence>
<comment type="cofactor">
    <cofactor evidence="1 7">
        <name>heme</name>
        <dbReference type="ChEBI" id="CHEBI:30413"/>
    </cofactor>
</comment>
<dbReference type="AlphaFoldDB" id="A0AAV7X989"/>
<comment type="similarity">
    <text evidence="2 8">Belongs to the cytochrome P450 family.</text>
</comment>
<dbReference type="PANTHER" id="PTHR24303">
    <property type="entry name" value="HEME-BINDING MONOOXYGENASE FAMILY"/>
    <property type="match status" value="1"/>
</dbReference>
<dbReference type="Gene3D" id="1.10.630.10">
    <property type="entry name" value="Cytochrome P450"/>
    <property type="match status" value="1"/>
</dbReference>
<protein>
    <recommendedName>
        <fullName evidence="12">Cytochrome P450 307a1-like</fullName>
    </recommendedName>
</protein>
<comment type="caution">
    <text evidence="10">The sequence shown here is derived from an EMBL/GenBank/DDBJ whole genome shotgun (WGS) entry which is preliminary data.</text>
</comment>
<dbReference type="GO" id="GO:0005506">
    <property type="term" value="F:iron ion binding"/>
    <property type="evidence" value="ECO:0007669"/>
    <property type="project" value="InterPro"/>
</dbReference>
<feature type="binding site" description="axial binding residue" evidence="7">
    <location>
        <position position="461"/>
    </location>
    <ligand>
        <name>heme</name>
        <dbReference type="ChEBI" id="CHEBI:30413"/>
    </ligand>
    <ligandPart>
        <name>Fe</name>
        <dbReference type="ChEBI" id="CHEBI:18248"/>
    </ligandPart>
</feature>
<dbReference type="InterPro" id="IPR017972">
    <property type="entry name" value="Cyt_P450_CS"/>
</dbReference>
<keyword evidence="4 8" id="KW-0560">Oxidoreductase</keyword>
<proteinExistence type="inferred from homology"/>
<dbReference type="GO" id="GO:0020037">
    <property type="term" value="F:heme binding"/>
    <property type="evidence" value="ECO:0007669"/>
    <property type="project" value="InterPro"/>
</dbReference>
<keyword evidence="9" id="KW-0732">Signal</keyword>
<keyword evidence="11" id="KW-1185">Reference proteome</keyword>
<evidence type="ECO:0000256" key="6">
    <source>
        <dbReference type="ARBA" id="ARBA00023033"/>
    </source>
</evidence>
<evidence type="ECO:0008006" key="12">
    <source>
        <dbReference type="Google" id="ProtNLM"/>
    </source>
</evidence>
<evidence type="ECO:0000256" key="1">
    <source>
        <dbReference type="ARBA" id="ARBA00001971"/>
    </source>
</evidence>
<evidence type="ECO:0000256" key="5">
    <source>
        <dbReference type="ARBA" id="ARBA00023004"/>
    </source>
</evidence>
<evidence type="ECO:0000256" key="7">
    <source>
        <dbReference type="PIRSR" id="PIRSR602401-1"/>
    </source>
</evidence>
<name>A0AAV7X989_9NEOP</name>
<dbReference type="PANTHER" id="PTHR24303:SF27">
    <property type="entry name" value="CYTOCHROME P450 307B1"/>
    <property type="match status" value="1"/>
</dbReference>
<keyword evidence="6 8" id="KW-0503">Monooxygenase</keyword>
<keyword evidence="7 8" id="KW-0349">Heme</keyword>
<dbReference type="InterPro" id="IPR036396">
    <property type="entry name" value="Cyt_P450_sf"/>
</dbReference>
<feature type="chain" id="PRO_5043541017" description="Cytochrome P450 307a1-like" evidence="9">
    <location>
        <begin position="23"/>
        <end position="513"/>
    </location>
</feature>
<evidence type="ECO:0000313" key="10">
    <source>
        <dbReference type="EMBL" id="KAJ1522561.1"/>
    </source>
</evidence>
<keyword evidence="5 7" id="KW-0408">Iron</keyword>
<dbReference type="InterPro" id="IPR001128">
    <property type="entry name" value="Cyt_P450"/>
</dbReference>
<dbReference type="EMBL" id="JAPTSV010000011">
    <property type="protein sequence ID" value="KAJ1522561.1"/>
    <property type="molecule type" value="Genomic_DNA"/>
</dbReference>
<evidence type="ECO:0000256" key="3">
    <source>
        <dbReference type="ARBA" id="ARBA00022723"/>
    </source>
</evidence>
<evidence type="ECO:0000256" key="4">
    <source>
        <dbReference type="ARBA" id="ARBA00023002"/>
    </source>
</evidence>